<protein>
    <recommendedName>
        <fullName evidence="1">DUF1990 domain-containing protein</fullName>
    </recommendedName>
</protein>
<dbReference type="InterPro" id="IPR018960">
    <property type="entry name" value="DUF1990"/>
</dbReference>
<evidence type="ECO:0000313" key="3">
    <source>
        <dbReference type="Proteomes" id="UP000194873"/>
    </source>
</evidence>
<evidence type="ECO:0000259" key="1">
    <source>
        <dbReference type="Pfam" id="PF09348"/>
    </source>
</evidence>
<comment type="caution">
    <text evidence="2">The sequence shown here is derived from an EMBL/GenBank/DDBJ whole genome shotgun (WGS) entry which is preliminary data.</text>
</comment>
<dbReference type="OrthoDB" id="4193407at2"/>
<dbReference type="RefSeq" id="WP_086594238.1">
    <property type="nucleotide sequence ID" value="NZ_MTSE01000005.1"/>
</dbReference>
<name>A0A243WD80_9BACT</name>
<reference evidence="2 3" key="1">
    <citation type="submission" date="2017-01" db="EMBL/GenBank/DDBJ databases">
        <title>A new Hymenobacter.</title>
        <authorList>
            <person name="Liang Y."/>
            <person name="Feng F."/>
        </authorList>
    </citation>
    <scope>NUCLEOTIDE SEQUENCE [LARGE SCALE GENOMIC DNA]</scope>
    <source>
        <strain evidence="2">MIMBbqt21</strain>
    </source>
</reference>
<dbReference type="Pfam" id="PF09348">
    <property type="entry name" value="DUF1990"/>
    <property type="match status" value="1"/>
</dbReference>
<proteinExistence type="predicted"/>
<feature type="domain" description="DUF1990" evidence="1">
    <location>
        <begin position="43"/>
        <end position="147"/>
    </location>
</feature>
<dbReference type="Proteomes" id="UP000194873">
    <property type="component" value="Unassembled WGS sequence"/>
</dbReference>
<gene>
    <name evidence="2" type="ORF">BXP70_11610</name>
</gene>
<dbReference type="EMBL" id="MTSE01000005">
    <property type="protein sequence ID" value="OUJ73634.1"/>
    <property type="molecule type" value="Genomic_DNA"/>
</dbReference>
<keyword evidence="3" id="KW-1185">Reference proteome</keyword>
<dbReference type="AlphaFoldDB" id="A0A243WD80"/>
<organism evidence="2 3">
    <name type="scientific">Hymenobacter crusticola</name>
    <dbReference type="NCBI Taxonomy" id="1770526"/>
    <lineage>
        <taxon>Bacteria</taxon>
        <taxon>Pseudomonadati</taxon>
        <taxon>Bacteroidota</taxon>
        <taxon>Cytophagia</taxon>
        <taxon>Cytophagales</taxon>
        <taxon>Hymenobacteraceae</taxon>
        <taxon>Hymenobacter</taxon>
    </lineage>
</organism>
<accession>A0A243WD80</accession>
<evidence type="ECO:0000313" key="2">
    <source>
        <dbReference type="EMBL" id="OUJ73634.1"/>
    </source>
</evidence>
<sequence length="186" mass="20650">MNEPEQPASTGAGPLFERRYSIDIAHPRQSAKQLMEAIRCNIAEFSPDLLAEFEKVKGEAHRLEVGDEFKIKILGPWNGGVRVTEAGETFFEFVTLEGHPEAGRIRFSTGAHPDKPGVLHFEIHSWASSRDGLVAFLYDTVGAGQRVQEQTWRLFCERVAAVSGGQALGPVTIETQKHEPDDNHRS</sequence>